<dbReference type="InterPro" id="IPR045650">
    <property type="entry name" value="DUF6399"/>
</dbReference>
<dbReference type="RefSeq" id="WP_190833472.1">
    <property type="nucleotide sequence ID" value="NZ_CAWPPI010000077.1"/>
</dbReference>
<accession>A0A8J6XEW3</accession>
<dbReference type="Proteomes" id="UP000629098">
    <property type="component" value="Unassembled WGS sequence"/>
</dbReference>
<dbReference type="EMBL" id="JACXAE010000077">
    <property type="protein sequence ID" value="MBD2775280.1"/>
    <property type="molecule type" value="Genomic_DNA"/>
</dbReference>
<dbReference type="Pfam" id="PF19936">
    <property type="entry name" value="DUF6399"/>
    <property type="match status" value="1"/>
</dbReference>
<dbReference type="AlphaFoldDB" id="A0A8J6XEW3"/>
<keyword evidence="2" id="KW-1185">Reference proteome</keyword>
<reference evidence="1" key="1">
    <citation type="submission" date="2020-09" db="EMBL/GenBank/DDBJ databases">
        <title>Iningainema tapete sp. nov. (Scytonemataceae, Cyanobacteria) from greenhouses in central Florida (USA) produces two types of nodularin with biosynthetic potential for microcystin-LR and anabaenopeptins.</title>
        <authorList>
            <person name="Berthold D.E."/>
            <person name="Lefler F.W."/>
            <person name="Huang I.-S."/>
            <person name="Abdulla H."/>
            <person name="Zimba P.V."/>
            <person name="Laughinghouse H.D. IV."/>
        </authorList>
    </citation>
    <scope>NUCLEOTIDE SEQUENCE</scope>
    <source>
        <strain evidence="1">BLCCT55</strain>
    </source>
</reference>
<sequence length="228" mass="25880">MRFLTEESKHVFILRIKVNKITFIPPYGVEHSLFLGFISQNRVAPPSSNSSPLQAAMQATQANYHQQLQQLSLCVHPFAIDGSGFQTTAQVMDALQTPLQALKDLPLVTALPQSAAALDQFARLIPDLAAVINTWWTWVRQVLMTENLDSETTDWLITCLLPLVYWQQQLTKTKSPTLRTQYQTAYSQAQQHYHRHPSTKLASPAQIQHWTKWALVDGESFSTHLISR</sequence>
<evidence type="ECO:0000313" key="1">
    <source>
        <dbReference type="EMBL" id="MBD2775280.1"/>
    </source>
</evidence>
<gene>
    <name evidence="1" type="ORF">ICL16_25260</name>
</gene>
<protein>
    <submittedName>
        <fullName evidence="1">Uncharacterized protein</fullName>
    </submittedName>
</protein>
<name>A0A8J6XEW3_9CYAN</name>
<comment type="caution">
    <text evidence="1">The sequence shown here is derived from an EMBL/GenBank/DDBJ whole genome shotgun (WGS) entry which is preliminary data.</text>
</comment>
<proteinExistence type="predicted"/>
<evidence type="ECO:0000313" key="2">
    <source>
        <dbReference type="Proteomes" id="UP000629098"/>
    </source>
</evidence>
<organism evidence="1 2">
    <name type="scientific">Iningainema tapete BLCC-T55</name>
    <dbReference type="NCBI Taxonomy" id="2748662"/>
    <lineage>
        <taxon>Bacteria</taxon>
        <taxon>Bacillati</taxon>
        <taxon>Cyanobacteriota</taxon>
        <taxon>Cyanophyceae</taxon>
        <taxon>Nostocales</taxon>
        <taxon>Scytonemataceae</taxon>
        <taxon>Iningainema tapete</taxon>
    </lineage>
</organism>